<keyword evidence="3 5" id="KW-1133">Transmembrane helix</keyword>
<keyword evidence="4 5" id="KW-0472">Membrane</keyword>
<proteinExistence type="predicted"/>
<dbReference type="AlphaFoldDB" id="A0A2W5SLW0"/>
<feature type="transmembrane region" description="Helical" evidence="5">
    <location>
        <begin position="171"/>
        <end position="189"/>
    </location>
</feature>
<feature type="domain" description="Sodium/calcium exchanger membrane region" evidence="6">
    <location>
        <begin position="37"/>
        <end position="191"/>
    </location>
</feature>
<organism evidence="7 8">
    <name type="scientific">Cereibacter sphaeroides</name>
    <name type="common">Rhodobacter sphaeroides</name>
    <dbReference type="NCBI Taxonomy" id="1063"/>
    <lineage>
        <taxon>Bacteria</taxon>
        <taxon>Pseudomonadati</taxon>
        <taxon>Pseudomonadota</taxon>
        <taxon>Alphaproteobacteria</taxon>
        <taxon>Rhodobacterales</taxon>
        <taxon>Paracoccaceae</taxon>
        <taxon>Cereibacter</taxon>
    </lineage>
</organism>
<feature type="transmembrane region" description="Helical" evidence="5">
    <location>
        <begin position="326"/>
        <end position="342"/>
    </location>
</feature>
<dbReference type="EMBL" id="QFQS01000001">
    <property type="protein sequence ID" value="PZR00605.1"/>
    <property type="molecule type" value="Genomic_DNA"/>
</dbReference>
<evidence type="ECO:0000256" key="5">
    <source>
        <dbReference type="SAM" id="Phobius"/>
    </source>
</evidence>
<feature type="domain" description="Sodium/calcium exchanger membrane region" evidence="6">
    <location>
        <begin position="224"/>
        <end position="366"/>
    </location>
</feature>
<evidence type="ECO:0000259" key="6">
    <source>
        <dbReference type="Pfam" id="PF01699"/>
    </source>
</evidence>
<dbReference type="InterPro" id="IPR004837">
    <property type="entry name" value="NaCa_Exmemb"/>
</dbReference>
<feature type="transmembrane region" description="Helical" evidence="5">
    <location>
        <begin position="104"/>
        <end position="126"/>
    </location>
</feature>
<feature type="transmembrane region" description="Helical" evidence="5">
    <location>
        <begin position="349"/>
        <end position="368"/>
    </location>
</feature>
<gene>
    <name evidence="7" type="ORF">DI533_08665</name>
</gene>
<evidence type="ECO:0000256" key="4">
    <source>
        <dbReference type="ARBA" id="ARBA00023136"/>
    </source>
</evidence>
<sequence length="369" mass="38320">MKLPAYDKLPPWASIVPVVAAAALGLHYAGVLPANSTTFFIAAALLLGGAVFSAVHHAEILALKVGEPFGSILLAIAVTIIEVSLIISVLFSNTPGSEVIARDTVYATVMIVLNGVVGMCLVLGAIKHREQSFRIEGASAILSVLGTLAAFTLVLPNFTLAVHGPVYAPKQLLVVGLVSLTLYFVFVFVQTIRHREYFLDASPASEGSRPHQVHTPSSRTAAASLLLLFVALASVVLLAELLSEPLDQLVAASGLPHAVVGVVIATVVLLPEGTAALKAALANRLQSSVNLALGSAVASIGLTIPTVAMVSLFLNQPLVLGLDAEDMTLLIVTLFASILTLGTTGRTTVLQGAVHLVIFAVFLLLSAIP</sequence>
<dbReference type="PANTHER" id="PTHR37958:SF1">
    <property type="entry name" value="SODIUM-POTASSIUM_PROTON ANTIPORTER CHAA"/>
    <property type="match status" value="1"/>
</dbReference>
<dbReference type="Pfam" id="PF01699">
    <property type="entry name" value="Na_Ca_ex"/>
    <property type="match status" value="2"/>
</dbReference>
<accession>A0A2W5SLW0</accession>
<feature type="transmembrane region" description="Helical" evidence="5">
    <location>
        <begin position="291"/>
        <end position="314"/>
    </location>
</feature>
<protein>
    <submittedName>
        <fullName evidence="7">Ionic transporter y4hA</fullName>
    </submittedName>
</protein>
<dbReference type="InterPro" id="IPR052946">
    <property type="entry name" value="Alkaline_pH_Ca-Antiporter"/>
</dbReference>
<dbReference type="Proteomes" id="UP000248975">
    <property type="component" value="Unassembled WGS sequence"/>
</dbReference>
<feature type="transmembrane region" description="Helical" evidence="5">
    <location>
        <begin position="138"/>
        <end position="159"/>
    </location>
</feature>
<evidence type="ECO:0000256" key="3">
    <source>
        <dbReference type="ARBA" id="ARBA00022989"/>
    </source>
</evidence>
<dbReference type="GO" id="GO:0005886">
    <property type="term" value="C:plasma membrane"/>
    <property type="evidence" value="ECO:0007669"/>
    <property type="project" value="TreeGrafter"/>
</dbReference>
<evidence type="ECO:0000313" key="7">
    <source>
        <dbReference type="EMBL" id="PZR00605.1"/>
    </source>
</evidence>
<feature type="transmembrane region" description="Helical" evidence="5">
    <location>
        <begin position="69"/>
        <end position="92"/>
    </location>
</feature>
<dbReference type="GO" id="GO:0015385">
    <property type="term" value="F:sodium:proton antiporter activity"/>
    <property type="evidence" value="ECO:0007669"/>
    <property type="project" value="TreeGrafter"/>
</dbReference>
<comment type="subcellular location">
    <subcellularLocation>
        <location evidence="1">Membrane</location>
        <topology evidence="1">Multi-pass membrane protein</topology>
    </subcellularLocation>
</comment>
<comment type="caution">
    <text evidence="7">The sequence shown here is derived from an EMBL/GenBank/DDBJ whole genome shotgun (WGS) entry which is preliminary data.</text>
</comment>
<feature type="transmembrane region" description="Helical" evidence="5">
    <location>
        <begin position="37"/>
        <end position="57"/>
    </location>
</feature>
<feature type="transmembrane region" description="Helical" evidence="5">
    <location>
        <begin position="249"/>
        <end position="270"/>
    </location>
</feature>
<feature type="transmembrane region" description="Helical" evidence="5">
    <location>
        <begin position="221"/>
        <end position="243"/>
    </location>
</feature>
<evidence type="ECO:0000256" key="2">
    <source>
        <dbReference type="ARBA" id="ARBA00022692"/>
    </source>
</evidence>
<evidence type="ECO:0000256" key="1">
    <source>
        <dbReference type="ARBA" id="ARBA00004141"/>
    </source>
</evidence>
<dbReference type="PANTHER" id="PTHR37958">
    <property type="entry name" value="SODIUM-POTASSIUM/PROTON ANTIPORTER CHAA"/>
    <property type="match status" value="1"/>
</dbReference>
<name>A0A2W5SLW0_CERSP</name>
<evidence type="ECO:0000313" key="8">
    <source>
        <dbReference type="Proteomes" id="UP000248975"/>
    </source>
</evidence>
<keyword evidence="2 5" id="KW-0812">Transmembrane</keyword>
<reference evidence="7 8" key="1">
    <citation type="submission" date="2017-08" db="EMBL/GenBank/DDBJ databases">
        <title>Infants hospitalized years apart are colonized by the same room-sourced microbial strains.</title>
        <authorList>
            <person name="Brooks B."/>
            <person name="Olm M.R."/>
            <person name="Firek B.A."/>
            <person name="Baker R."/>
            <person name="Thomas B.C."/>
            <person name="Morowitz M.J."/>
            <person name="Banfield J.F."/>
        </authorList>
    </citation>
    <scope>NUCLEOTIDE SEQUENCE [LARGE SCALE GENOMIC DNA]</scope>
    <source>
        <strain evidence="7">S2_003_000_R2_11</strain>
    </source>
</reference>
<dbReference type="GO" id="GO:0015386">
    <property type="term" value="F:potassium:proton antiporter activity"/>
    <property type="evidence" value="ECO:0007669"/>
    <property type="project" value="TreeGrafter"/>
</dbReference>
<feature type="transmembrane region" description="Helical" evidence="5">
    <location>
        <begin position="12"/>
        <end position="31"/>
    </location>
</feature>